<keyword evidence="2" id="KW-1185">Reference proteome</keyword>
<evidence type="ECO:0000313" key="2">
    <source>
        <dbReference type="Proteomes" id="UP001153954"/>
    </source>
</evidence>
<dbReference type="EMBL" id="CAKOGL010000023">
    <property type="protein sequence ID" value="CAH2100957.1"/>
    <property type="molecule type" value="Genomic_DNA"/>
</dbReference>
<gene>
    <name evidence="1" type="ORF">EEDITHA_LOCUS15763</name>
</gene>
<name>A0AAU9USU7_EUPED</name>
<dbReference type="AlphaFoldDB" id="A0AAU9USU7"/>
<dbReference type="Proteomes" id="UP001153954">
    <property type="component" value="Unassembled WGS sequence"/>
</dbReference>
<evidence type="ECO:0000313" key="1">
    <source>
        <dbReference type="EMBL" id="CAH2100957.1"/>
    </source>
</evidence>
<sequence>MKIPRSPIAQELNRYCKREFVAARDIKQDIHSWQIKHVFLCAPAGTVYSKCLFSEIGNVYEVEKNEIRKEITHHNIQCIQNNLIDHHHNIFSFERDSIVNIKNMEFFRNRRYM</sequence>
<accession>A0AAU9USU7</accession>
<organism evidence="1 2">
    <name type="scientific">Euphydryas editha</name>
    <name type="common">Edith's checkerspot</name>
    <dbReference type="NCBI Taxonomy" id="104508"/>
    <lineage>
        <taxon>Eukaryota</taxon>
        <taxon>Metazoa</taxon>
        <taxon>Ecdysozoa</taxon>
        <taxon>Arthropoda</taxon>
        <taxon>Hexapoda</taxon>
        <taxon>Insecta</taxon>
        <taxon>Pterygota</taxon>
        <taxon>Neoptera</taxon>
        <taxon>Endopterygota</taxon>
        <taxon>Lepidoptera</taxon>
        <taxon>Glossata</taxon>
        <taxon>Ditrysia</taxon>
        <taxon>Papilionoidea</taxon>
        <taxon>Nymphalidae</taxon>
        <taxon>Nymphalinae</taxon>
        <taxon>Euphydryas</taxon>
    </lineage>
</organism>
<proteinExistence type="predicted"/>
<reference evidence="1" key="1">
    <citation type="submission" date="2022-03" db="EMBL/GenBank/DDBJ databases">
        <authorList>
            <person name="Tunstrom K."/>
        </authorList>
    </citation>
    <scope>NUCLEOTIDE SEQUENCE</scope>
</reference>
<protein>
    <submittedName>
        <fullName evidence="1">Uncharacterized protein</fullName>
    </submittedName>
</protein>
<comment type="caution">
    <text evidence="1">The sequence shown here is derived from an EMBL/GenBank/DDBJ whole genome shotgun (WGS) entry which is preliminary data.</text>
</comment>